<keyword evidence="3" id="KW-1185">Reference proteome</keyword>
<dbReference type="Proteomes" id="UP000283509">
    <property type="component" value="Unassembled WGS sequence"/>
</dbReference>
<dbReference type="GO" id="GO:0005819">
    <property type="term" value="C:spindle"/>
    <property type="evidence" value="ECO:0007669"/>
    <property type="project" value="TreeGrafter"/>
</dbReference>
<evidence type="ECO:0008006" key="4">
    <source>
        <dbReference type="Google" id="ProtNLM"/>
    </source>
</evidence>
<reference evidence="2 3" key="1">
    <citation type="submission" date="2018-04" db="EMBL/GenBank/DDBJ databases">
        <authorList>
            <person name="Zhang X."/>
            <person name="Yuan J."/>
            <person name="Li F."/>
            <person name="Xiang J."/>
        </authorList>
    </citation>
    <scope>NUCLEOTIDE SEQUENCE [LARGE SCALE GENOMIC DNA]</scope>
    <source>
        <tissue evidence="2">Muscle</tissue>
    </source>
</reference>
<dbReference type="InterPro" id="IPR008657">
    <property type="entry name" value="JTB"/>
</dbReference>
<keyword evidence="1" id="KW-1133">Transmembrane helix</keyword>
<keyword evidence="1" id="KW-0812">Transmembrane</keyword>
<dbReference type="GO" id="GO:0030496">
    <property type="term" value="C:midbody"/>
    <property type="evidence" value="ECO:0007669"/>
    <property type="project" value="TreeGrafter"/>
</dbReference>
<dbReference type="GO" id="GO:0000281">
    <property type="term" value="P:mitotic cytokinesis"/>
    <property type="evidence" value="ECO:0007669"/>
    <property type="project" value="TreeGrafter"/>
</dbReference>
<feature type="transmembrane region" description="Helical" evidence="1">
    <location>
        <begin position="9"/>
        <end position="27"/>
    </location>
</feature>
<accession>A0A423TQC3</accession>
<reference evidence="2 3" key="2">
    <citation type="submission" date="2019-01" db="EMBL/GenBank/DDBJ databases">
        <title>The decoding of complex shrimp genome reveals the adaptation for benthos swimmer, frequently molting mechanism and breeding impact on genome.</title>
        <authorList>
            <person name="Sun Y."/>
            <person name="Gao Y."/>
            <person name="Yu Y."/>
        </authorList>
    </citation>
    <scope>NUCLEOTIDE SEQUENCE [LARGE SCALE GENOMIC DNA]</scope>
    <source>
        <tissue evidence="2">Muscle</tissue>
    </source>
</reference>
<evidence type="ECO:0000313" key="3">
    <source>
        <dbReference type="Proteomes" id="UP000283509"/>
    </source>
</evidence>
<feature type="transmembrane region" description="Helical" evidence="1">
    <location>
        <begin position="114"/>
        <end position="134"/>
    </location>
</feature>
<gene>
    <name evidence="2" type="ORF">C7M84_002622</name>
</gene>
<dbReference type="GO" id="GO:0016020">
    <property type="term" value="C:membrane"/>
    <property type="evidence" value="ECO:0007669"/>
    <property type="project" value="InterPro"/>
</dbReference>
<dbReference type="GO" id="GO:0005813">
    <property type="term" value="C:centrosome"/>
    <property type="evidence" value="ECO:0007669"/>
    <property type="project" value="TreeGrafter"/>
</dbReference>
<organism evidence="2 3">
    <name type="scientific">Penaeus vannamei</name>
    <name type="common">Whiteleg shrimp</name>
    <name type="synonym">Litopenaeus vannamei</name>
    <dbReference type="NCBI Taxonomy" id="6689"/>
    <lineage>
        <taxon>Eukaryota</taxon>
        <taxon>Metazoa</taxon>
        <taxon>Ecdysozoa</taxon>
        <taxon>Arthropoda</taxon>
        <taxon>Crustacea</taxon>
        <taxon>Multicrustacea</taxon>
        <taxon>Malacostraca</taxon>
        <taxon>Eumalacostraca</taxon>
        <taxon>Eucarida</taxon>
        <taxon>Decapoda</taxon>
        <taxon>Dendrobranchiata</taxon>
        <taxon>Penaeoidea</taxon>
        <taxon>Penaeidae</taxon>
        <taxon>Penaeus</taxon>
    </lineage>
</organism>
<dbReference type="Gene3D" id="3.30.720.220">
    <property type="match status" value="1"/>
</dbReference>
<proteinExistence type="predicted"/>
<dbReference type="PANTHER" id="PTHR13041">
    <property type="entry name" value="JTB PROTEIN-RELATED"/>
    <property type="match status" value="1"/>
</dbReference>
<evidence type="ECO:0000313" key="2">
    <source>
        <dbReference type="EMBL" id="ROT78651.1"/>
    </source>
</evidence>
<dbReference type="Pfam" id="PF05439">
    <property type="entry name" value="JTB"/>
    <property type="match status" value="1"/>
</dbReference>
<dbReference type="PANTHER" id="PTHR13041:SF3">
    <property type="entry name" value="PROTEIN JTB"/>
    <property type="match status" value="1"/>
</dbReference>
<name>A0A423TQC3_PENVA</name>
<dbReference type="EMBL" id="QCYY01001348">
    <property type="protein sequence ID" value="ROT78651.1"/>
    <property type="molecule type" value="Genomic_DNA"/>
</dbReference>
<sequence length="155" mass="17634">MIESCTKKRMVIAIACLISLSVLVLIIENELAPNDTRPHTHTTAHPNMTQRDMCYLHEEFSELEECQPCSDLETKSGSPSVCGSASYRQKIKCKKTGEVFRKCDRVVWLEERHFWIFETVMGVVGLVSGLATVFRQKVLDHRILQRIQRQVAAGV</sequence>
<comment type="caution">
    <text evidence="2">The sequence shown here is derived from an EMBL/GenBank/DDBJ whole genome shotgun (WGS) entry which is preliminary data.</text>
</comment>
<dbReference type="GO" id="GO:0005737">
    <property type="term" value="C:cytoplasm"/>
    <property type="evidence" value="ECO:0007669"/>
    <property type="project" value="TreeGrafter"/>
</dbReference>
<keyword evidence="1" id="KW-0472">Membrane</keyword>
<evidence type="ECO:0000256" key="1">
    <source>
        <dbReference type="SAM" id="Phobius"/>
    </source>
</evidence>
<dbReference type="AlphaFoldDB" id="A0A423TQC3"/>
<protein>
    <recommendedName>
        <fullName evidence="4">Protein JTB</fullName>
    </recommendedName>
</protein>
<dbReference type="OrthoDB" id="5971907at2759"/>